<dbReference type="EMBL" id="FOEF01000003">
    <property type="protein sequence ID" value="SEP07604.1"/>
    <property type="molecule type" value="Genomic_DNA"/>
</dbReference>
<keyword evidence="4" id="KW-1185">Reference proteome</keyword>
<evidence type="ECO:0000256" key="1">
    <source>
        <dbReference type="SAM" id="MobiDB-lite"/>
    </source>
</evidence>
<gene>
    <name evidence="3" type="ORF">SAMN04489732_103509</name>
</gene>
<sequence length="131" mass="13211">MKAGLAAGAMVLGSLAAACGESPSPGSGPGQTAVVTATQTVTETAGPSAAPAPPADGDVVVPDVSGMNHQAAQNAMQAAGLYNLREVDSTGKHRAMILDRNWCQTGQDPKPGAKVGKQTVVTLYARKCDEH</sequence>
<dbReference type="Gene3D" id="3.30.10.20">
    <property type="match status" value="1"/>
</dbReference>
<dbReference type="Proteomes" id="UP000198582">
    <property type="component" value="Unassembled WGS sequence"/>
</dbReference>
<proteinExistence type="predicted"/>
<feature type="region of interest" description="Disordered" evidence="1">
    <location>
        <begin position="20"/>
        <end position="56"/>
    </location>
</feature>
<dbReference type="AlphaFoldDB" id="A0A1H8UXC5"/>
<feature type="signal peptide" evidence="2">
    <location>
        <begin position="1"/>
        <end position="18"/>
    </location>
</feature>
<evidence type="ECO:0008006" key="5">
    <source>
        <dbReference type="Google" id="ProtNLM"/>
    </source>
</evidence>
<evidence type="ECO:0000256" key="2">
    <source>
        <dbReference type="SAM" id="SignalP"/>
    </source>
</evidence>
<keyword evidence="2" id="KW-0732">Signal</keyword>
<name>A0A1H8UXC5_9PSEU</name>
<accession>A0A1H8UXC5</accession>
<reference evidence="3 4" key="1">
    <citation type="submission" date="2016-10" db="EMBL/GenBank/DDBJ databases">
        <authorList>
            <person name="de Groot N.N."/>
        </authorList>
    </citation>
    <scope>NUCLEOTIDE SEQUENCE [LARGE SCALE GENOMIC DNA]</scope>
    <source>
        <strain evidence="3 4">DSM 44993</strain>
    </source>
</reference>
<feature type="compositionally biased region" description="Low complexity" evidence="1">
    <location>
        <begin position="22"/>
        <end position="56"/>
    </location>
</feature>
<protein>
    <recommendedName>
        <fullName evidence="5">PASTA domain-containing protein</fullName>
    </recommendedName>
</protein>
<feature type="chain" id="PRO_5011674904" description="PASTA domain-containing protein" evidence="2">
    <location>
        <begin position="19"/>
        <end position="131"/>
    </location>
</feature>
<dbReference type="STRING" id="394193.SAMN04489732_103509"/>
<dbReference type="PROSITE" id="PS51257">
    <property type="entry name" value="PROKAR_LIPOPROTEIN"/>
    <property type="match status" value="1"/>
</dbReference>
<evidence type="ECO:0000313" key="4">
    <source>
        <dbReference type="Proteomes" id="UP000198582"/>
    </source>
</evidence>
<evidence type="ECO:0000313" key="3">
    <source>
        <dbReference type="EMBL" id="SEP07604.1"/>
    </source>
</evidence>
<organism evidence="3 4">
    <name type="scientific">Amycolatopsis saalfeldensis</name>
    <dbReference type="NCBI Taxonomy" id="394193"/>
    <lineage>
        <taxon>Bacteria</taxon>
        <taxon>Bacillati</taxon>
        <taxon>Actinomycetota</taxon>
        <taxon>Actinomycetes</taxon>
        <taxon>Pseudonocardiales</taxon>
        <taxon>Pseudonocardiaceae</taxon>
        <taxon>Amycolatopsis</taxon>
    </lineage>
</organism>